<feature type="binding site" evidence="7">
    <location>
        <begin position="82"/>
        <end position="84"/>
    </location>
    <ligand>
        <name>5-amino-6-(D-ribitylamino)uracil</name>
        <dbReference type="ChEBI" id="CHEBI:15934"/>
    </ligand>
</feature>
<protein>
    <recommendedName>
        <fullName evidence="3 7">6,7-dimethyl-8-ribityllumazine synthase</fullName>
        <shortName evidence="7">DMRL synthase</shortName>
        <shortName evidence="7">LS</shortName>
        <shortName evidence="7">Lumazine synthase</shortName>
        <ecNumber evidence="3 7">2.5.1.78</ecNumber>
    </recommendedName>
</protein>
<dbReference type="OrthoDB" id="9809709at2"/>
<dbReference type="GO" id="GO:0009349">
    <property type="term" value="C:riboflavin synthase complex"/>
    <property type="evidence" value="ECO:0007669"/>
    <property type="project" value="UniProtKB-UniRule"/>
</dbReference>
<evidence type="ECO:0000313" key="10">
    <source>
        <dbReference type="Proteomes" id="UP000194139"/>
    </source>
</evidence>
<evidence type="ECO:0000256" key="6">
    <source>
        <dbReference type="ARBA" id="ARBA00048785"/>
    </source>
</evidence>
<name>A0A1W6YWF4_9BORD</name>
<comment type="catalytic activity">
    <reaction evidence="6 7">
        <text>(2S)-2-hydroxy-3-oxobutyl phosphate + 5-amino-6-(D-ribitylamino)uracil = 6,7-dimethyl-8-(1-D-ribityl)lumazine + phosphate + 2 H2O + H(+)</text>
        <dbReference type="Rhea" id="RHEA:26152"/>
        <dbReference type="ChEBI" id="CHEBI:15377"/>
        <dbReference type="ChEBI" id="CHEBI:15378"/>
        <dbReference type="ChEBI" id="CHEBI:15934"/>
        <dbReference type="ChEBI" id="CHEBI:43474"/>
        <dbReference type="ChEBI" id="CHEBI:58201"/>
        <dbReference type="ChEBI" id="CHEBI:58830"/>
        <dbReference type="EC" id="2.5.1.78"/>
    </reaction>
</comment>
<feature type="region of interest" description="Disordered" evidence="8">
    <location>
        <begin position="150"/>
        <end position="179"/>
    </location>
</feature>
<dbReference type="NCBIfam" id="TIGR00114">
    <property type="entry name" value="lumazine-synth"/>
    <property type="match status" value="1"/>
</dbReference>
<dbReference type="InterPro" id="IPR036467">
    <property type="entry name" value="LS/RS_sf"/>
</dbReference>
<dbReference type="EMBL" id="CP021109">
    <property type="protein sequence ID" value="ARP85239.1"/>
    <property type="molecule type" value="Genomic_DNA"/>
</dbReference>
<proteinExistence type="inferred from homology"/>
<comment type="function">
    <text evidence="7">Catalyzes the formation of 6,7-dimethyl-8-ribityllumazine by condensation of 5-amino-6-(D-ribitylamino)uracil with 3,4-dihydroxy-2-butanone 4-phosphate. This is the penultimate step in the biosynthesis of riboflavin.</text>
</comment>
<evidence type="ECO:0000313" key="9">
    <source>
        <dbReference type="EMBL" id="ARP85239.1"/>
    </source>
</evidence>
<dbReference type="RefSeq" id="WP_086056012.1">
    <property type="nucleotide sequence ID" value="NZ_CP021109.1"/>
</dbReference>
<dbReference type="UniPathway" id="UPA00275">
    <property type="reaction ID" value="UER00404"/>
</dbReference>
<feature type="binding site" evidence="7">
    <location>
        <begin position="87"/>
        <end position="88"/>
    </location>
    <ligand>
        <name>(2S)-2-hydroxy-3-oxobutyl phosphate</name>
        <dbReference type="ChEBI" id="CHEBI:58830"/>
    </ligand>
</feature>
<feature type="active site" description="Proton donor" evidence="7">
    <location>
        <position position="90"/>
    </location>
</feature>
<comment type="pathway">
    <text evidence="1 7">Cofactor biosynthesis; riboflavin biosynthesis; riboflavin from 2-hydroxy-3-oxobutyl phosphate and 5-amino-6-(D-ribitylamino)uracil: step 1/2.</text>
</comment>
<feature type="binding site" evidence="7">
    <location>
        <position position="129"/>
    </location>
    <ligand>
        <name>(2S)-2-hydroxy-3-oxobutyl phosphate</name>
        <dbReference type="ChEBI" id="CHEBI:58830"/>
    </ligand>
</feature>
<dbReference type="GO" id="GO:0000906">
    <property type="term" value="F:6,7-dimethyl-8-ribityllumazine synthase activity"/>
    <property type="evidence" value="ECO:0007669"/>
    <property type="project" value="UniProtKB-UniRule"/>
</dbReference>
<dbReference type="EC" id="2.5.1.78" evidence="3 7"/>
<dbReference type="AlphaFoldDB" id="A0A1W6YWF4"/>
<evidence type="ECO:0000256" key="8">
    <source>
        <dbReference type="SAM" id="MobiDB-lite"/>
    </source>
</evidence>
<sequence>MNPYTLTPDLNGEGLHIGIVRARFNEEIGQAELDACLQELEKLGVDERDVMVVTVPGALELGVTLARMAETYEFDALIALGAVIRGETYHFEIVSNEMAAAITRITVETGIPIANGVLTTDTDEQAEARAPGKGRDCAQVAVEMANLIAALEPEPDDEDEEEDEDDEDYEDEEDDDDRR</sequence>
<feature type="compositionally biased region" description="Acidic residues" evidence="8">
    <location>
        <begin position="153"/>
        <end position="179"/>
    </location>
</feature>
<organism evidence="9 10">
    <name type="scientific">Bordetella genomosp. 9</name>
    <dbReference type="NCBI Taxonomy" id="1416803"/>
    <lineage>
        <taxon>Bacteria</taxon>
        <taxon>Pseudomonadati</taxon>
        <taxon>Pseudomonadota</taxon>
        <taxon>Betaproteobacteria</taxon>
        <taxon>Burkholderiales</taxon>
        <taxon>Alcaligenaceae</taxon>
        <taxon>Bordetella</taxon>
    </lineage>
</organism>
<dbReference type="GO" id="GO:0009231">
    <property type="term" value="P:riboflavin biosynthetic process"/>
    <property type="evidence" value="ECO:0007669"/>
    <property type="project" value="UniProtKB-UniRule"/>
</dbReference>
<accession>A0A1W6YWF4</accession>
<dbReference type="PANTHER" id="PTHR21058:SF0">
    <property type="entry name" value="6,7-DIMETHYL-8-RIBITYLLUMAZINE SYNTHASE"/>
    <property type="match status" value="1"/>
</dbReference>
<keyword evidence="10" id="KW-1185">Reference proteome</keyword>
<gene>
    <name evidence="7" type="primary">ribH</name>
    <name evidence="9" type="ORF">CAL13_02670</name>
</gene>
<reference evidence="9 10" key="1">
    <citation type="submission" date="2017-05" db="EMBL/GenBank/DDBJ databases">
        <title>Complete and WGS of Bordetella genogroups.</title>
        <authorList>
            <person name="Spilker T."/>
            <person name="LiPuma J."/>
        </authorList>
    </citation>
    <scope>NUCLEOTIDE SEQUENCE [LARGE SCALE GENOMIC DNA]</scope>
    <source>
        <strain evidence="9 10">AU17164</strain>
    </source>
</reference>
<dbReference type="CDD" id="cd09209">
    <property type="entry name" value="Lumazine_synthase-I"/>
    <property type="match status" value="1"/>
</dbReference>
<feature type="binding site" evidence="7">
    <location>
        <position position="115"/>
    </location>
    <ligand>
        <name>5-amino-6-(D-ribitylamino)uracil</name>
        <dbReference type="ChEBI" id="CHEBI:15934"/>
    </ligand>
</feature>
<dbReference type="SUPFAM" id="SSF52121">
    <property type="entry name" value="Lumazine synthase"/>
    <property type="match status" value="1"/>
</dbReference>
<feature type="binding site" evidence="7">
    <location>
        <begin position="58"/>
        <end position="60"/>
    </location>
    <ligand>
        <name>5-amino-6-(D-ribitylamino)uracil</name>
        <dbReference type="ChEBI" id="CHEBI:15934"/>
    </ligand>
</feature>
<evidence type="ECO:0000256" key="3">
    <source>
        <dbReference type="ARBA" id="ARBA00012664"/>
    </source>
</evidence>
<dbReference type="Gene3D" id="3.40.50.960">
    <property type="entry name" value="Lumazine/riboflavin synthase"/>
    <property type="match status" value="1"/>
</dbReference>
<dbReference type="PANTHER" id="PTHR21058">
    <property type="entry name" value="6,7-DIMETHYL-8-RIBITYLLUMAZINE SYNTHASE DMRL SYNTHASE LUMAZINE SYNTHASE"/>
    <property type="match status" value="1"/>
</dbReference>
<dbReference type="InterPro" id="IPR002180">
    <property type="entry name" value="LS/RS"/>
</dbReference>
<dbReference type="Proteomes" id="UP000194139">
    <property type="component" value="Chromosome"/>
</dbReference>
<evidence type="ECO:0000256" key="1">
    <source>
        <dbReference type="ARBA" id="ARBA00004917"/>
    </source>
</evidence>
<dbReference type="Pfam" id="PF00885">
    <property type="entry name" value="DMRL_synthase"/>
    <property type="match status" value="1"/>
</dbReference>
<evidence type="ECO:0000256" key="4">
    <source>
        <dbReference type="ARBA" id="ARBA00022619"/>
    </source>
</evidence>
<keyword evidence="4 7" id="KW-0686">Riboflavin biosynthesis</keyword>
<feature type="binding site" evidence="7">
    <location>
        <position position="24"/>
    </location>
    <ligand>
        <name>5-amino-6-(D-ribitylamino)uracil</name>
        <dbReference type="ChEBI" id="CHEBI:15934"/>
    </ligand>
</feature>
<dbReference type="GO" id="GO:0005829">
    <property type="term" value="C:cytosol"/>
    <property type="evidence" value="ECO:0007669"/>
    <property type="project" value="TreeGrafter"/>
</dbReference>
<dbReference type="HAMAP" id="MF_00178">
    <property type="entry name" value="Lumazine_synth"/>
    <property type="match status" value="1"/>
</dbReference>
<evidence type="ECO:0000256" key="5">
    <source>
        <dbReference type="ARBA" id="ARBA00022679"/>
    </source>
</evidence>
<keyword evidence="5 7" id="KW-0808">Transferase</keyword>
<evidence type="ECO:0000256" key="7">
    <source>
        <dbReference type="HAMAP-Rule" id="MF_00178"/>
    </source>
</evidence>
<dbReference type="InterPro" id="IPR034964">
    <property type="entry name" value="LS"/>
</dbReference>
<comment type="similarity">
    <text evidence="2 7">Belongs to the DMRL synthase family.</text>
</comment>
<evidence type="ECO:0000256" key="2">
    <source>
        <dbReference type="ARBA" id="ARBA00007424"/>
    </source>
</evidence>